<dbReference type="AlphaFoldDB" id="A0A915LAK9"/>
<name>A0A915LAK9_ROMCU</name>
<dbReference type="WBParaSite" id="nRc.2.0.1.t48160-RA">
    <property type="protein sequence ID" value="nRc.2.0.1.t48160-RA"/>
    <property type="gene ID" value="nRc.2.0.1.g48160"/>
</dbReference>
<dbReference type="Proteomes" id="UP000887565">
    <property type="component" value="Unplaced"/>
</dbReference>
<organism evidence="2 3">
    <name type="scientific">Romanomermis culicivorax</name>
    <name type="common">Nematode worm</name>
    <dbReference type="NCBI Taxonomy" id="13658"/>
    <lineage>
        <taxon>Eukaryota</taxon>
        <taxon>Metazoa</taxon>
        <taxon>Ecdysozoa</taxon>
        <taxon>Nematoda</taxon>
        <taxon>Enoplea</taxon>
        <taxon>Dorylaimia</taxon>
        <taxon>Mermithida</taxon>
        <taxon>Mermithoidea</taxon>
        <taxon>Mermithidae</taxon>
        <taxon>Romanomermis</taxon>
    </lineage>
</organism>
<evidence type="ECO:0000313" key="2">
    <source>
        <dbReference type="Proteomes" id="UP000887565"/>
    </source>
</evidence>
<evidence type="ECO:0000256" key="1">
    <source>
        <dbReference type="SAM" id="MobiDB-lite"/>
    </source>
</evidence>
<sequence>MESRRDSTTIPPGRLNRKLSISVDQLPKIDKLASENNQIQSKSLDQLNRDQKIDNDDVILINQDDVIDQNQQRRRSSH</sequence>
<protein>
    <submittedName>
        <fullName evidence="3">Uncharacterized protein</fullName>
    </submittedName>
</protein>
<reference evidence="3" key="1">
    <citation type="submission" date="2022-11" db="UniProtKB">
        <authorList>
            <consortium name="WormBaseParasite"/>
        </authorList>
    </citation>
    <scope>IDENTIFICATION</scope>
</reference>
<accession>A0A915LAK9</accession>
<keyword evidence="2" id="KW-1185">Reference proteome</keyword>
<evidence type="ECO:0000313" key="3">
    <source>
        <dbReference type="WBParaSite" id="nRc.2.0.1.t48160-RA"/>
    </source>
</evidence>
<proteinExistence type="predicted"/>
<feature type="region of interest" description="Disordered" evidence="1">
    <location>
        <begin position="1"/>
        <end position="21"/>
    </location>
</feature>